<keyword evidence="6" id="KW-1185">Reference proteome</keyword>
<name>A0ABY0IHN9_9BACT</name>
<dbReference type="SMART" id="SM00382">
    <property type="entry name" value="AAA"/>
    <property type="match status" value="1"/>
</dbReference>
<dbReference type="InterPro" id="IPR027417">
    <property type="entry name" value="P-loop_NTPase"/>
</dbReference>
<comment type="caution">
    <text evidence="5">The sequence shown here is derived from an EMBL/GenBank/DDBJ whole genome shotgun (WGS) entry which is preliminary data.</text>
</comment>
<keyword evidence="1" id="KW-0813">Transport</keyword>
<dbReference type="Proteomes" id="UP000443582">
    <property type="component" value="Unassembled WGS sequence"/>
</dbReference>
<dbReference type="InterPro" id="IPR003439">
    <property type="entry name" value="ABC_transporter-like_ATP-bd"/>
</dbReference>
<dbReference type="Gene3D" id="3.40.50.300">
    <property type="entry name" value="P-loop containing nucleotide triphosphate hydrolases"/>
    <property type="match status" value="1"/>
</dbReference>
<dbReference type="PROSITE" id="PS50893">
    <property type="entry name" value="ABC_TRANSPORTER_2"/>
    <property type="match status" value="1"/>
</dbReference>
<evidence type="ECO:0000313" key="5">
    <source>
        <dbReference type="EMBL" id="RZF22468.1"/>
    </source>
</evidence>
<dbReference type="EMBL" id="QDKL01000001">
    <property type="protein sequence ID" value="RZF22468.1"/>
    <property type="molecule type" value="Genomic_DNA"/>
</dbReference>
<organism evidence="5 6">
    <name type="scientific">Halobacteriovorax vibrionivorans</name>
    <dbReference type="NCBI Taxonomy" id="2152716"/>
    <lineage>
        <taxon>Bacteria</taxon>
        <taxon>Pseudomonadati</taxon>
        <taxon>Bdellovibrionota</taxon>
        <taxon>Bacteriovoracia</taxon>
        <taxon>Bacteriovoracales</taxon>
        <taxon>Halobacteriovoraceae</taxon>
        <taxon>Halobacteriovorax</taxon>
    </lineage>
</organism>
<sequence length="330" mass="37902">MIETNGLTKKFVSYKKEEGFKGSVKSFFNRSPITKYAVKDFSFKVEKGEIKGLLGPNGAGKTTLMKMLTGIIVPSDGEVSIAGYKPWQRDKEFRKKIALVMGQKSQLWWDIPAMDSFKLLQKYYEIPDDMFKKKLGYMGELLDVTELFHIHVRKLSLGERMKLELMASLLHEPEVLFLDEPTIGLDLVAQENMRNFLKEYHAKNDLSIILTSHYMADVQALCKDLVLISKGQKAYDGPLKNLERILGDKKSVYFSFDKSIDSNEEFWTKLDCDFFDHNTSVELRVDKEELSQLSSAILSKYPVIDFHTEKLPIEKVMKKIMANPEILSNV</sequence>
<dbReference type="InterPro" id="IPR050763">
    <property type="entry name" value="ABC_transporter_ATP-binding"/>
</dbReference>
<proteinExistence type="predicted"/>
<evidence type="ECO:0000256" key="1">
    <source>
        <dbReference type="ARBA" id="ARBA00022448"/>
    </source>
</evidence>
<evidence type="ECO:0000259" key="4">
    <source>
        <dbReference type="PROSITE" id="PS50893"/>
    </source>
</evidence>
<gene>
    <name evidence="5" type="ORF">DAY19_01480</name>
</gene>
<keyword evidence="3 5" id="KW-0067">ATP-binding</keyword>
<dbReference type="GO" id="GO:0005524">
    <property type="term" value="F:ATP binding"/>
    <property type="evidence" value="ECO:0007669"/>
    <property type="project" value="UniProtKB-KW"/>
</dbReference>
<keyword evidence="2" id="KW-0547">Nucleotide-binding</keyword>
<dbReference type="RefSeq" id="WP_114705414.1">
    <property type="nucleotide sequence ID" value="NZ_QDKL01000001.1"/>
</dbReference>
<evidence type="ECO:0000313" key="6">
    <source>
        <dbReference type="Proteomes" id="UP000443582"/>
    </source>
</evidence>
<dbReference type="PANTHER" id="PTHR42711">
    <property type="entry name" value="ABC TRANSPORTER ATP-BINDING PROTEIN"/>
    <property type="match status" value="1"/>
</dbReference>
<evidence type="ECO:0000256" key="3">
    <source>
        <dbReference type="ARBA" id="ARBA00022840"/>
    </source>
</evidence>
<accession>A0ABY0IHN9</accession>
<feature type="domain" description="ABC transporter" evidence="4">
    <location>
        <begin position="22"/>
        <end position="255"/>
    </location>
</feature>
<reference evidence="6" key="1">
    <citation type="journal article" date="2019" name="Int. J. Syst. Evol. Microbiol.">
        <title>Halobacteriovorax valvorus sp. nov., a novel prokaryotic predator isolated from coastal seawater of China.</title>
        <authorList>
            <person name="Chen M.-X."/>
        </authorList>
    </citation>
    <scope>NUCLEOTIDE SEQUENCE [LARGE SCALE GENOMIC DNA]</scope>
    <source>
        <strain evidence="6">BL9</strain>
    </source>
</reference>
<protein>
    <submittedName>
        <fullName evidence="5">ATP-binding cassette domain-containing protein</fullName>
    </submittedName>
</protein>
<dbReference type="SUPFAM" id="SSF52540">
    <property type="entry name" value="P-loop containing nucleoside triphosphate hydrolases"/>
    <property type="match status" value="1"/>
</dbReference>
<evidence type="ECO:0000256" key="2">
    <source>
        <dbReference type="ARBA" id="ARBA00022741"/>
    </source>
</evidence>
<dbReference type="Pfam" id="PF00005">
    <property type="entry name" value="ABC_tran"/>
    <property type="match status" value="1"/>
</dbReference>
<dbReference type="PANTHER" id="PTHR42711:SF4">
    <property type="entry name" value="ABC TRANSPORTER RELATED"/>
    <property type="match status" value="1"/>
</dbReference>
<dbReference type="InterPro" id="IPR003593">
    <property type="entry name" value="AAA+_ATPase"/>
</dbReference>